<dbReference type="PROSITE" id="PS50112">
    <property type="entry name" value="PAS"/>
    <property type="match status" value="1"/>
</dbReference>
<dbReference type="SMART" id="SM00382">
    <property type="entry name" value="AAA"/>
    <property type="match status" value="1"/>
</dbReference>
<evidence type="ECO:0000259" key="8">
    <source>
        <dbReference type="PROSITE" id="PS50112"/>
    </source>
</evidence>
<dbReference type="Pfam" id="PF00158">
    <property type="entry name" value="Sigma54_activat"/>
    <property type="match status" value="1"/>
</dbReference>
<dbReference type="Gene3D" id="1.10.10.60">
    <property type="entry name" value="Homeodomain-like"/>
    <property type="match status" value="1"/>
</dbReference>
<dbReference type="Pfam" id="PF13426">
    <property type="entry name" value="PAS_9"/>
    <property type="match status" value="1"/>
</dbReference>
<dbReference type="InterPro" id="IPR002078">
    <property type="entry name" value="Sigma_54_int"/>
</dbReference>
<evidence type="ECO:0000256" key="2">
    <source>
        <dbReference type="ARBA" id="ARBA00022840"/>
    </source>
</evidence>
<dbReference type="InterPro" id="IPR058031">
    <property type="entry name" value="AAA_lid_NorR"/>
</dbReference>
<evidence type="ECO:0000259" key="7">
    <source>
        <dbReference type="PROSITE" id="PS50045"/>
    </source>
</evidence>
<keyword evidence="11" id="KW-1185">Reference proteome</keyword>
<feature type="domain" description="PAC" evidence="9">
    <location>
        <begin position="75"/>
        <end position="129"/>
    </location>
</feature>
<dbReference type="SUPFAM" id="SSF52540">
    <property type="entry name" value="P-loop containing nucleoside triphosphate hydrolases"/>
    <property type="match status" value="1"/>
</dbReference>
<keyword evidence="1" id="KW-0547">Nucleotide-binding</keyword>
<dbReference type="InterPro" id="IPR003593">
    <property type="entry name" value="AAA+_ATPase"/>
</dbReference>
<dbReference type="PANTHER" id="PTHR32071:SF99">
    <property type="entry name" value="TRANSCRIPTIONAL REGULATORY PROTEIN"/>
    <property type="match status" value="1"/>
</dbReference>
<dbReference type="InterPro" id="IPR000014">
    <property type="entry name" value="PAS"/>
</dbReference>
<dbReference type="InterPro" id="IPR009057">
    <property type="entry name" value="Homeodomain-like_sf"/>
</dbReference>
<dbReference type="InterPro" id="IPR000700">
    <property type="entry name" value="PAS-assoc_C"/>
</dbReference>
<keyword evidence="6" id="KW-0175">Coiled coil</keyword>
<dbReference type="Proteomes" id="UP001157733">
    <property type="component" value="Chromosome"/>
</dbReference>
<keyword evidence="4" id="KW-0238">DNA-binding</keyword>
<dbReference type="Pfam" id="PF02954">
    <property type="entry name" value="HTH_8"/>
    <property type="match status" value="1"/>
</dbReference>
<dbReference type="SUPFAM" id="SSF55785">
    <property type="entry name" value="PYP-like sensor domain (PAS domain)"/>
    <property type="match status" value="1"/>
</dbReference>
<keyword evidence="3" id="KW-0805">Transcription regulation</keyword>
<dbReference type="PROSITE" id="PS00688">
    <property type="entry name" value="SIGMA54_INTERACT_3"/>
    <property type="match status" value="1"/>
</dbReference>
<dbReference type="PRINTS" id="PR01590">
    <property type="entry name" value="HTHFIS"/>
</dbReference>
<dbReference type="PROSITE" id="PS50045">
    <property type="entry name" value="SIGMA54_INTERACT_4"/>
    <property type="match status" value="1"/>
</dbReference>
<dbReference type="RefSeq" id="WP_282010591.1">
    <property type="nucleotide sequence ID" value="NZ_OX336137.1"/>
</dbReference>
<sequence length="470" mass="53250">MNFNLNQVLDSARDGIFIVARDHRLVLFNHACEELYNVSREDVIDKACWKLSDFEKSWNEAARSGGRVTYGELGAKKERMILPHKSGKQVWVETIYTPIFDEQKNEIAYVMGVIKDITELKVMEQEKERLQQEIGKMRGELGSQYDFSSIVGRSGPIMQVLKLAAEVAQENTTVMLVGESGTGKELVAKAIHYNSHRAGKPFVALNCSAFPETLIESELFGYEKGAFTGAEKSKPGKIQIASGGTLFLDEVTEMTPATQAKILRVIQEREFEPLGSVKPQQADIRIVAASNKDLEPLVKKGLFREDLFYRLFVYPIAIPPLRERPEDLEPLIEHLLTKFNHQMAKRIQGIAPAAMEILKNYDWPGNVRELQNVMERLMILSKGEAIQVDDLPRYVVETMKLHTNSGHDSNDRIPAGFSLERTVDQFESRIIRQALKQCEANKSRAANLLGLSRSTFRYKVSRLKNYLNQS</sequence>
<dbReference type="NCBIfam" id="TIGR00229">
    <property type="entry name" value="sensory_box"/>
    <property type="match status" value="1"/>
</dbReference>
<evidence type="ECO:0000313" key="10">
    <source>
        <dbReference type="EMBL" id="CAI2717668.1"/>
    </source>
</evidence>
<dbReference type="InterPro" id="IPR027417">
    <property type="entry name" value="P-loop_NTPase"/>
</dbReference>
<evidence type="ECO:0000256" key="3">
    <source>
        <dbReference type="ARBA" id="ARBA00023015"/>
    </source>
</evidence>
<organism evidence="10 11">
    <name type="scientific">Nitrospina watsonii</name>
    <dbReference type="NCBI Taxonomy" id="1323948"/>
    <lineage>
        <taxon>Bacteria</taxon>
        <taxon>Pseudomonadati</taxon>
        <taxon>Nitrospinota/Tectimicrobiota group</taxon>
        <taxon>Nitrospinota</taxon>
        <taxon>Nitrospinia</taxon>
        <taxon>Nitrospinales</taxon>
        <taxon>Nitrospinaceae</taxon>
        <taxon>Nitrospina</taxon>
    </lineage>
</organism>
<dbReference type="PROSITE" id="PS50113">
    <property type="entry name" value="PAC"/>
    <property type="match status" value="1"/>
</dbReference>
<dbReference type="InterPro" id="IPR025944">
    <property type="entry name" value="Sigma_54_int_dom_CS"/>
</dbReference>
<dbReference type="PANTHER" id="PTHR32071">
    <property type="entry name" value="TRANSCRIPTIONAL REGULATORY PROTEIN"/>
    <property type="match status" value="1"/>
</dbReference>
<dbReference type="CDD" id="cd00130">
    <property type="entry name" value="PAS"/>
    <property type="match status" value="1"/>
</dbReference>
<dbReference type="SMART" id="SM00086">
    <property type="entry name" value="PAC"/>
    <property type="match status" value="1"/>
</dbReference>
<evidence type="ECO:0000256" key="5">
    <source>
        <dbReference type="ARBA" id="ARBA00023163"/>
    </source>
</evidence>
<dbReference type="InterPro" id="IPR001610">
    <property type="entry name" value="PAC"/>
</dbReference>
<evidence type="ECO:0000256" key="4">
    <source>
        <dbReference type="ARBA" id="ARBA00023125"/>
    </source>
</evidence>
<evidence type="ECO:0000256" key="1">
    <source>
        <dbReference type="ARBA" id="ARBA00022741"/>
    </source>
</evidence>
<dbReference type="CDD" id="cd00009">
    <property type="entry name" value="AAA"/>
    <property type="match status" value="1"/>
</dbReference>
<dbReference type="InterPro" id="IPR025943">
    <property type="entry name" value="Sigma_54_int_dom_ATP-bd_2"/>
</dbReference>
<dbReference type="Gene3D" id="1.10.8.60">
    <property type="match status" value="1"/>
</dbReference>
<evidence type="ECO:0000259" key="9">
    <source>
        <dbReference type="PROSITE" id="PS50113"/>
    </source>
</evidence>
<dbReference type="InterPro" id="IPR002197">
    <property type="entry name" value="HTH_Fis"/>
</dbReference>
<dbReference type="Gene3D" id="3.30.450.20">
    <property type="entry name" value="PAS domain"/>
    <property type="match status" value="1"/>
</dbReference>
<name>A0ABM9HBY0_9BACT</name>
<dbReference type="Gene3D" id="3.40.50.300">
    <property type="entry name" value="P-loop containing nucleotide triphosphate hydrolases"/>
    <property type="match status" value="1"/>
</dbReference>
<gene>
    <name evidence="10" type="ORF">NSPWAT_0809</name>
</gene>
<proteinExistence type="predicted"/>
<accession>A0ABM9HBY0</accession>
<dbReference type="SUPFAM" id="SSF46689">
    <property type="entry name" value="Homeodomain-like"/>
    <property type="match status" value="1"/>
</dbReference>
<reference evidence="10 11" key="1">
    <citation type="submission" date="2022-09" db="EMBL/GenBank/DDBJ databases">
        <authorList>
            <person name="Kop L."/>
        </authorList>
    </citation>
    <scope>NUCLEOTIDE SEQUENCE [LARGE SCALE GENOMIC DNA]</scope>
    <source>
        <strain evidence="10 11">347</strain>
    </source>
</reference>
<keyword evidence="5" id="KW-0804">Transcription</keyword>
<dbReference type="InterPro" id="IPR025662">
    <property type="entry name" value="Sigma_54_int_dom_ATP-bd_1"/>
</dbReference>
<dbReference type="InterPro" id="IPR035965">
    <property type="entry name" value="PAS-like_dom_sf"/>
</dbReference>
<evidence type="ECO:0000256" key="6">
    <source>
        <dbReference type="SAM" id="Coils"/>
    </source>
</evidence>
<keyword evidence="2" id="KW-0067">ATP-binding</keyword>
<feature type="coiled-coil region" evidence="6">
    <location>
        <begin position="113"/>
        <end position="140"/>
    </location>
</feature>
<feature type="domain" description="PAS" evidence="8">
    <location>
        <begin position="1"/>
        <end position="46"/>
    </location>
</feature>
<dbReference type="PROSITE" id="PS00676">
    <property type="entry name" value="SIGMA54_INTERACT_2"/>
    <property type="match status" value="1"/>
</dbReference>
<protein>
    <submittedName>
        <fullName evidence="10">PAS modulated sigma54 specific transcriptional regulator, Fis family</fullName>
    </submittedName>
</protein>
<dbReference type="Pfam" id="PF25601">
    <property type="entry name" value="AAA_lid_14"/>
    <property type="match status" value="1"/>
</dbReference>
<dbReference type="EMBL" id="OX336137">
    <property type="protein sequence ID" value="CAI2717668.1"/>
    <property type="molecule type" value="Genomic_DNA"/>
</dbReference>
<evidence type="ECO:0000313" key="11">
    <source>
        <dbReference type="Proteomes" id="UP001157733"/>
    </source>
</evidence>
<dbReference type="PROSITE" id="PS00675">
    <property type="entry name" value="SIGMA54_INTERACT_1"/>
    <property type="match status" value="1"/>
</dbReference>
<feature type="domain" description="Sigma-54 factor interaction" evidence="7">
    <location>
        <begin position="150"/>
        <end position="379"/>
    </location>
</feature>